<dbReference type="KEGG" id="smen:SAMEA4412692_1343"/>
<keyword evidence="2" id="KW-0012">Acyltransferase</keyword>
<evidence type="ECO:0000256" key="1">
    <source>
        <dbReference type="ARBA" id="ARBA00022679"/>
    </source>
</evidence>
<dbReference type="Gene3D" id="3.40.630.30">
    <property type="match status" value="1"/>
</dbReference>
<evidence type="ECO:0000313" key="4">
    <source>
        <dbReference type="EMBL" id="SNU89087.1"/>
    </source>
</evidence>
<dbReference type="InterPro" id="IPR051635">
    <property type="entry name" value="SNAT-like"/>
</dbReference>
<dbReference type="PROSITE" id="PS51186">
    <property type="entry name" value="GNAT"/>
    <property type="match status" value="1"/>
</dbReference>
<name>A0A239SUK4_9STRE</name>
<dbReference type="AlphaFoldDB" id="A0A239SUK4"/>
<dbReference type="Pfam" id="PF00583">
    <property type="entry name" value="Acetyltransf_1"/>
    <property type="match status" value="1"/>
</dbReference>
<dbReference type="SUPFAM" id="SSF55729">
    <property type="entry name" value="Acyl-CoA N-acyltransferases (Nat)"/>
    <property type="match status" value="1"/>
</dbReference>
<reference evidence="4 5" key="1">
    <citation type="submission" date="2017-06" db="EMBL/GenBank/DDBJ databases">
        <authorList>
            <consortium name="Pathogen Informatics"/>
        </authorList>
    </citation>
    <scope>NUCLEOTIDE SEQUENCE [LARGE SCALE GENOMIC DNA]</scope>
    <source>
        <strain evidence="4 5">NCTC13788</strain>
    </source>
</reference>
<sequence length="166" mass="17845">MMIIRNAQLADLEAIVTIEQTNFSAEEASSAEALLTHIRHNSDTFLVAEIAGEIAGYIEGPVIETSFLTDDLFHGSKPNPTSGGTIAVTGLAISKEFQGQGVGTALIAALKDVAVSQNRLGITLTCHDYLISYYEMNGFSDQGLSESVHGGGIWFNMSWYNSERPS</sequence>
<dbReference type="CDD" id="cd04301">
    <property type="entry name" value="NAT_SF"/>
    <property type="match status" value="1"/>
</dbReference>
<dbReference type="STRING" id="1123308.GCA_000380085_00707"/>
<dbReference type="PANTHER" id="PTHR10908">
    <property type="entry name" value="SEROTONIN N-ACETYLTRANSFERASE"/>
    <property type="match status" value="1"/>
</dbReference>
<dbReference type="InterPro" id="IPR000182">
    <property type="entry name" value="GNAT_dom"/>
</dbReference>
<protein>
    <submittedName>
        <fullName evidence="4">Acetyltransferase</fullName>
    </submittedName>
</protein>
<accession>A0A239SUK4</accession>
<evidence type="ECO:0000256" key="2">
    <source>
        <dbReference type="ARBA" id="ARBA00023315"/>
    </source>
</evidence>
<dbReference type="Proteomes" id="UP000215185">
    <property type="component" value="Chromosome 1"/>
</dbReference>
<dbReference type="PANTHER" id="PTHR10908:SF0">
    <property type="entry name" value="SEROTONIN N-ACETYLTRANSFERASE"/>
    <property type="match status" value="1"/>
</dbReference>
<evidence type="ECO:0000259" key="3">
    <source>
        <dbReference type="PROSITE" id="PS51186"/>
    </source>
</evidence>
<keyword evidence="5" id="KW-1185">Reference proteome</keyword>
<feature type="domain" description="N-acetyltransferase" evidence="3">
    <location>
        <begin position="2"/>
        <end position="160"/>
    </location>
</feature>
<proteinExistence type="predicted"/>
<dbReference type="EMBL" id="LT906439">
    <property type="protein sequence ID" value="SNU89087.1"/>
    <property type="molecule type" value="Genomic_DNA"/>
</dbReference>
<dbReference type="eggNOG" id="COG0454">
    <property type="taxonomic scope" value="Bacteria"/>
</dbReference>
<organism evidence="4 5">
    <name type="scientific">Streptococcus merionis</name>
    <dbReference type="NCBI Taxonomy" id="400065"/>
    <lineage>
        <taxon>Bacteria</taxon>
        <taxon>Bacillati</taxon>
        <taxon>Bacillota</taxon>
        <taxon>Bacilli</taxon>
        <taxon>Lactobacillales</taxon>
        <taxon>Streptococcaceae</taxon>
        <taxon>Streptococcus</taxon>
    </lineage>
</organism>
<keyword evidence="1 4" id="KW-0808">Transferase</keyword>
<dbReference type="GO" id="GO:0008080">
    <property type="term" value="F:N-acetyltransferase activity"/>
    <property type="evidence" value="ECO:0007669"/>
    <property type="project" value="UniProtKB-ARBA"/>
</dbReference>
<evidence type="ECO:0000313" key="5">
    <source>
        <dbReference type="Proteomes" id="UP000215185"/>
    </source>
</evidence>
<dbReference type="InterPro" id="IPR016181">
    <property type="entry name" value="Acyl_CoA_acyltransferase"/>
</dbReference>
<gene>
    <name evidence="4" type="ORF">SAMEA4412692_01343</name>
</gene>